<dbReference type="EMBL" id="MU825437">
    <property type="protein sequence ID" value="KAJ7389220.1"/>
    <property type="molecule type" value="Genomic_DNA"/>
</dbReference>
<dbReference type="PANTHER" id="PTHR46550:SF1">
    <property type="entry name" value="F-BOX PROTEIN 3"/>
    <property type="match status" value="1"/>
</dbReference>
<evidence type="ECO:0000313" key="4">
    <source>
        <dbReference type="EMBL" id="KAJ7389220.1"/>
    </source>
</evidence>
<dbReference type="SMART" id="SM00256">
    <property type="entry name" value="FBOX"/>
    <property type="match status" value="1"/>
</dbReference>
<dbReference type="Gene3D" id="1.20.1280.50">
    <property type="match status" value="1"/>
</dbReference>
<evidence type="ECO:0000313" key="5">
    <source>
        <dbReference type="Proteomes" id="UP001163046"/>
    </source>
</evidence>
<comment type="caution">
    <text evidence="4">The sequence shown here is derived from an EMBL/GenBank/DDBJ whole genome shotgun (WGS) entry which is preliminary data.</text>
</comment>
<proteinExistence type="predicted"/>
<comment type="pathway">
    <text evidence="1">Protein modification; protein ubiquitination.</text>
</comment>
<dbReference type="InterPro" id="IPR036047">
    <property type="entry name" value="F-box-like_dom_sf"/>
</dbReference>
<dbReference type="Proteomes" id="UP001163046">
    <property type="component" value="Unassembled WGS sequence"/>
</dbReference>
<gene>
    <name evidence="4" type="primary">FBXO48</name>
    <name evidence="4" type="ORF">OS493_032688</name>
</gene>
<dbReference type="PROSITE" id="PS50181">
    <property type="entry name" value="FBOX"/>
    <property type="match status" value="1"/>
</dbReference>
<organism evidence="4 5">
    <name type="scientific">Desmophyllum pertusum</name>
    <dbReference type="NCBI Taxonomy" id="174260"/>
    <lineage>
        <taxon>Eukaryota</taxon>
        <taxon>Metazoa</taxon>
        <taxon>Cnidaria</taxon>
        <taxon>Anthozoa</taxon>
        <taxon>Hexacorallia</taxon>
        <taxon>Scleractinia</taxon>
        <taxon>Caryophylliina</taxon>
        <taxon>Caryophylliidae</taxon>
        <taxon>Desmophyllum</taxon>
    </lineage>
</organism>
<keyword evidence="2" id="KW-0833">Ubl conjugation pathway</keyword>
<evidence type="ECO:0000259" key="3">
    <source>
        <dbReference type="PROSITE" id="PS50181"/>
    </source>
</evidence>
<dbReference type="InterPro" id="IPR001810">
    <property type="entry name" value="F-box_dom"/>
</dbReference>
<dbReference type="PANTHER" id="PTHR46550">
    <property type="entry name" value="F-BOX ONLY PROTEIN 3"/>
    <property type="match status" value="1"/>
</dbReference>
<dbReference type="SUPFAM" id="SSF81383">
    <property type="entry name" value="F-box domain"/>
    <property type="match status" value="1"/>
</dbReference>
<dbReference type="InterPro" id="IPR052121">
    <property type="entry name" value="F-box_SCF_Substrate_Recog"/>
</dbReference>
<dbReference type="OrthoDB" id="5946624at2759"/>
<sequence length="125" mass="14326">MADYLESLPPEITLEILSFLDTRSLCQASQTCKKLYDFIHNSDLLWKRKCRSLNSKDIEKDIETGLSWRSIFIRNYGTNLVKKHWLEGKYSQPTSLDELPSNHLGPLTTEAWGIILDAEIGALNL</sequence>
<evidence type="ECO:0000256" key="1">
    <source>
        <dbReference type="ARBA" id="ARBA00004906"/>
    </source>
</evidence>
<keyword evidence="5" id="KW-1185">Reference proteome</keyword>
<protein>
    <submittedName>
        <fullName evidence="4">F-box only protein 48</fullName>
    </submittedName>
</protein>
<dbReference type="Pfam" id="PF12937">
    <property type="entry name" value="F-box-like"/>
    <property type="match status" value="1"/>
</dbReference>
<reference evidence="4" key="1">
    <citation type="submission" date="2023-01" db="EMBL/GenBank/DDBJ databases">
        <title>Genome assembly of the deep-sea coral Lophelia pertusa.</title>
        <authorList>
            <person name="Herrera S."/>
            <person name="Cordes E."/>
        </authorList>
    </citation>
    <scope>NUCLEOTIDE SEQUENCE</scope>
    <source>
        <strain evidence="4">USNM1676648</strain>
        <tissue evidence="4">Polyp</tissue>
    </source>
</reference>
<name>A0A9X0D731_9CNID</name>
<dbReference type="GO" id="GO:0005737">
    <property type="term" value="C:cytoplasm"/>
    <property type="evidence" value="ECO:0007669"/>
    <property type="project" value="TreeGrafter"/>
</dbReference>
<dbReference type="AlphaFoldDB" id="A0A9X0D731"/>
<accession>A0A9X0D731</accession>
<feature type="domain" description="F-box" evidence="3">
    <location>
        <begin position="2"/>
        <end position="49"/>
    </location>
</feature>
<evidence type="ECO:0000256" key="2">
    <source>
        <dbReference type="ARBA" id="ARBA00022786"/>
    </source>
</evidence>